<sequence>MSQHREKTSMSFGAMWGWPIVLGVLTAIGLISALFSDGGFGDVLAWITLGIPVLVGGWYGWGPRGPGRARKDASGGQP</sequence>
<feature type="transmembrane region" description="Helical" evidence="1">
    <location>
        <begin position="43"/>
        <end position="61"/>
    </location>
</feature>
<dbReference type="RefSeq" id="WP_286659910.1">
    <property type="nucleotide sequence ID" value="NZ_JASZYV010000002.1"/>
</dbReference>
<keyword evidence="1" id="KW-1133">Transmembrane helix</keyword>
<gene>
    <name evidence="2" type="ORF">QTH91_09905</name>
</gene>
<evidence type="ECO:0000256" key="1">
    <source>
        <dbReference type="SAM" id="Phobius"/>
    </source>
</evidence>
<keyword evidence="1" id="KW-0472">Membrane</keyword>
<comment type="caution">
    <text evidence="2">The sequence shown here is derived from an EMBL/GenBank/DDBJ whole genome shotgun (WGS) entry which is preliminary data.</text>
</comment>
<protein>
    <submittedName>
        <fullName evidence="2">Uncharacterized protein</fullName>
    </submittedName>
</protein>
<reference evidence="2" key="1">
    <citation type="submission" date="2023-06" db="EMBL/GenBank/DDBJ databases">
        <authorList>
            <person name="Jiang Y."/>
            <person name="Liu Q."/>
        </authorList>
    </citation>
    <scope>NUCLEOTIDE SEQUENCE</scope>
    <source>
        <strain evidence="2">CGMCC 1.12089</strain>
    </source>
</reference>
<proteinExistence type="predicted"/>
<accession>A0ABT7NA35</accession>
<organism evidence="2 3">
    <name type="scientific">Variovorax dokdonensis</name>
    <dbReference type="NCBI Taxonomy" id="344883"/>
    <lineage>
        <taxon>Bacteria</taxon>
        <taxon>Pseudomonadati</taxon>
        <taxon>Pseudomonadota</taxon>
        <taxon>Betaproteobacteria</taxon>
        <taxon>Burkholderiales</taxon>
        <taxon>Comamonadaceae</taxon>
        <taxon>Variovorax</taxon>
    </lineage>
</organism>
<keyword evidence="3" id="KW-1185">Reference proteome</keyword>
<dbReference type="EMBL" id="JASZYV010000002">
    <property type="protein sequence ID" value="MDM0044796.1"/>
    <property type="molecule type" value="Genomic_DNA"/>
</dbReference>
<evidence type="ECO:0000313" key="2">
    <source>
        <dbReference type="EMBL" id="MDM0044796.1"/>
    </source>
</evidence>
<name>A0ABT7NA35_9BURK</name>
<keyword evidence="1" id="KW-0812">Transmembrane</keyword>
<evidence type="ECO:0000313" key="3">
    <source>
        <dbReference type="Proteomes" id="UP001174908"/>
    </source>
</evidence>
<feature type="transmembrane region" description="Helical" evidence="1">
    <location>
        <begin position="12"/>
        <end position="31"/>
    </location>
</feature>
<dbReference type="Proteomes" id="UP001174908">
    <property type="component" value="Unassembled WGS sequence"/>
</dbReference>